<dbReference type="RefSeq" id="WP_171094376.1">
    <property type="nucleotide sequence ID" value="NZ_CP053069.1"/>
</dbReference>
<sequence length="194" mass="20731">MTEWKAPAKAQVAAAAKMVEAIVRLLRNEKGVHAETAIAAAARLGGTFLFRSFGLPTAGIEPGAPVLSDRANEEGPALMQTFAYGLAAEGLDPRALQPDDLNVLEQNRPLLTVVQTQEKLEVEVRAIAAAQKLDAQQAAHACALAAARLVKMTVQVLDPRVGFAVAAYGFVEGTKTMPMSLVLADPPKKPWYRF</sequence>
<protein>
    <submittedName>
        <fullName evidence="1">Uncharacterized protein</fullName>
    </submittedName>
</protein>
<evidence type="ECO:0000313" key="1">
    <source>
        <dbReference type="EMBL" id="QJR12291.1"/>
    </source>
</evidence>
<evidence type="ECO:0000313" key="2">
    <source>
        <dbReference type="Proteomes" id="UP000501534"/>
    </source>
</evidence>
<dbReference type="Proteomes" id="UP000501534">
    <property type="component" value="Chromosome"/>
</dbReference>
<gene>
    <name evidence="1" type="ORF">DSM104443_03376</name>
</gene>
<reference evidence="1 2" key="1">
    <citation type="submission" date="2020-04" db="EMBL/GenBank/DDBJ databases">
        <title>Usitatibacter rugosus gen. nov., sp. nov. and Usitatibacter palustris sp. nov., novel members of Usitatibacteraceae fam. nov. within the order Nitrosomonadales isolated from soil.</title>
        <authorList>
            <person name="Huber K.J."/>
            <person name="Neumann-Schaal M."/>
            <person name="Geppert A."/>
            <person name="Luckner M."/>
            <person name="Wanner G."/>
            <person name="Overmann J."/>
        </authorList>
    </citation>
    <scope>NUCLEOTIDE SEQUENCE [LARGE SCALE GENOMIC DNA]</scope>
    <source>
        <strain evidence="1 2">0125_3</strain>
    </source>
</reference>
<dbReference type="AlphaFoldDB" id="A0A6M4GYE0"/>
<accession>A0A6M4GYE0</accession>
<keyword evidence="2" id="KW-1185">Reference proteome</keyword>
<dbReference type="KEGG" id="uru:DSM104443_03376"/>
<dbReference type="EMBL" id="CP053069">
    <property type="protein sequence ID" value="QJR12291.1"/>
    <property type="molecule type" value="Genomic_DNA"/>
</dbReference>
<name>A0A6M4GYE0_9PROT</name>
<organism evidence="1 2">
    <name type="scientific">Usitatibacter rugosus</name>
    <dbReference type="NCBI Taxonomy" id="2732067"/>
    <lineage>
        <taxon>Bacteria</taxon>
        <taxon>Pseudomonadati</taxon>
        <taxon>Pseudomonadota</taxon>
        <taxon>Betaproteobacteria</taxon>
        <taxon>Nitrosomonadales</taxon>
        <taxon>Usitatibacteraceae</taxon>
        <taxon>Usitatibacter</taxon>
    </lineage>
</organism>
<proteinExistence type="predicted"/>